<name>A0A7X0XC43_9LIST</name>
<dbReference type="Gene3D" id="1.10.720.30">
    <property type="entry name" value="SAP domain"/>
    <property type="match status" value="1"/>
</dbReference>
<reference evidence="1 2" key="1">
    <citation type="submission" date="2020-03" db="EMBL/GenBank/DDBJ databases">
        <title>Soil Listeria distribution.</title>
        <authorList>
            <person name="Liao J."/>
            <person name="Wiedmann M."/>
        </authorList>
    </citation>
    <scope>NUCLEOTIDE SEQUENCE [LARGE SCALE GENOMIC DNA]</scope>
    <source>
        <strain evidence="1 2">FSL L7-1547</strain>
    </source>
</reference>
<comment type="caution">
    <text evidence="1">The sequence shown here is derived from an EMBL/GenBank/DDBJ whole genome shotgun (WGS) entry which is preliminary data.</text>
</comment>
<sequence>MTVLELKAELDRLEIPYASSDRKARLIELLKGAD</sequence>
<dbReference type="AlphaFoldDB" id="A0A7X0XC43"/>
<dbReference type="EMBL" id="JAASTX010000006">
    <property type="protein sequence ID" value="MBC1491399.1"/>
    <property type="molecule type" value="Genomic_DNA"/>
</dbReference>
<dbReference type="InterPro" id="IPR025856">
    <property type="entry name" value="HeH/LEM_domain"/>
</dbReference>
<organism evidence="1 2">
    <name type="scientific">Listeria booriae</name>
    <dbReference type="NCBI Taxonomy" id="1552123"/>
    <lineage>
        <taxon>Bacteria</taxon>
        <taxon>Bacillati</taxon>
        <taxon>Bacillota</taxon>
        <taxon>Bacilli</taxon>
        <taxon>Bacillales</taxon>
        <taxon>Listeriaceae</taxon>
        <taxon>Listeria</taxon>
    </lineage>
</organism>
<proteinExistence type="predicted"/>
<accession>A0A7X0XC43</accession>
<dbReference type="InterPro" id="IPR036361">
    <property type="entry name" value="SAP_dom_sf"/>
</dbReference>
<dbReference type="Pfam" id="PF12949">
    <property type="entry name" value="HeH"/>
    <property type="match status" value="1"/>
</dbReference>
<dbReference type="Proteomes" id="UP000533953">
    <property type="component" value="Unassembled WGS sequence"/>
</dbReference>
<gene>
    <name evidence="1" type="ORF">HCI99_06130</name>
</gene>
<evidence type="ECO:0000313" key="1">
    <source>
        <dbReference type="EMBL" id="MBC1491399.1"/>
    </source>
</evidence>
<protein>
    <submittedName>
        <fullName evidence="1">Uncharacterized protein</fullName>
    </submittedName>
</protein>
<dbReference type="RefSeq" id="WP_185402159.1">
    <property type="nucleotide sequence ID" value="NZ_JAARWS010000004.1"/>
</dbReference>
<evidence type="ECO:0000313" key="2">
    <source>
        <dbReference type="Proteomes" id="UP000533953"/>
    </source>
</evidence>